<feature type="domain" description="DUF4214" evidence="2">
    <location>
        <begin position="210"/>
        <end position="249"/>
    </location>
</feature>
<evidence type="ECO:0000313" key="3">
    <source>
        <dbReference type="EMBL" id="GHA21048.1"/>
    </source>
</evidence>
<dbReference type="EMBL" id="BMZE01000002">
    <property type="protein sequence ID" value="GHA21048.1"/>
    <property type="molecule type" value="Genomic_DNA"/>
</dbReference>
<dbReference type="Pfam" id="PF13946">
    <property type="entry name" value="DUF4214"/>
    <property type="match status" value="1"/>
</dbReference>
<comment type="caution">
    <text evidence="3">The sequence shown here is derived from an EMBL/GenBank/DDBJ whole genome shotgun (WGS) entry which is preliminary data.</text>
</comment>
<dbReference type="GO" id="GO:0008757">
    <property type="term" value="F:S-adenosylmethionine-dependent methyltransferase activity"/>
    <property type="evidence" value="ECO:0007669"/>
    <property type="project" value="InterPro"/>
</dbReference>
<sequence length="263" mass="29190">MTLRSRLSRLARTVLPARSTEADHTAAPAVAQRPTPDAVDGVKLNLGCGFDVRSGWVNVDMHERHGPEIVSDVTDLRDIADKTASYALAQDVLEHVHRDRCATALREWNRVLKPGGLLDLRVPDVIALGRLMQQRQSVEQHAVLLQCMFGTQGYQGDFHLNGFTELSISAALEDAGFTVEYLGHHDEWLLDVVGRKDRDTQPDPMLRAETDADFITLAYRRFLGREPDPEGREYYLGSLAEGIPREAVMATLDYAGRQQGASG</sequence>
<dbReference type="SUPFAM" id="SSF53335">
    <property type="entry name" value="S-adenosyl-L-methionine-dependent methyltransferases"/>
    <property type="match status" value="1"/>
</dbReference>
<feature type="domain" description="Methyltransferase type 11" evidence="1">
    <location>
        <begin position="59"/>
        <end position="118"/>
    </location>
</feature>
<dbReference type="InterPro" id="IPR029063">
    <property type="entry name" value="SAM-dependent_MTases_sf"/>
</dbReference>
<dbReference type="Gene3D" id="3.40.50.150">
    <property type="entry name" value="Vaccinia Virus protein VP39"/>
    <property type="match status" value="1"/>
</dbReference>
<dbReference type="Proteomes" id="UP000646579">
    <property type="component" value="Unassembled WGS sequence"/>
</dbReference>
<gene>
    <name evidence="3" type="ORF">GCM10007989_15290</name>
</gene>
<reference evidence="3" key="2">
    <citation type="submission" date="2020-09" db="EMBL/GenBank/DDBJ databases">
        <authorList>
            <person name="Sun Q."/>
            <person name="Kim S."/>
        </authorList>
    </citation>
    <scope>NUCLEOTIDE SEQUENCE</scope>
    <source>
        <strain evidence="3">KCTC 32437</strain>
    </source>
</reference>
<name>A0A918S223_9HYPH</name>
<evidence type="ECO:0008006" key="5">
    <source>
        <dbReference type="Google" id="ProtNLM"/>
    </source>
</evidence>
<dbReference type="InterPro" id="IPR025282">
    <property type="entry name" value="DUF4214"/>
</dbReference>
<proteinExistence type="predicted"/>
<protein>
    <recommendedName>
        <fullName evidence="5">Methyltransferase type 11 domain-containing protein</fullName>
    </recommendedName>
</protein>
<reference evidence="3" key="1">
    <citation type="journal article" date="2014" name="Int. J. Syst. Evol. Microbiol.">
        <title>Complete genome sequence of Corynebacterium casei LMG S-19264T (=DSM 44701T), isolated from a smear-ripened cheese.</title>
        <authorList>
            <consortium name="US DOE Joint Genome Institute (JGI-PGF)"/>
            <person name="Walter F."/>
            <person name="Albersmeier A."/>
            <person name="Kalinowski J."/>
            <person name="Ruckert C."/>
        </authorList>
    </citation>
    <scope>NUCLEOTIDE SEQUENCE</scope>
    <source>
        <strain evidence="3">KCTC 32437</strain>
    </source>
</reference>
<organism evidence="3 4">
    <name type="scientific">Devosia pacifica</name>
    <dbReference type="NCBI Taxonomy" id="1335967"/>
    <lineage>
        <taxon>Bacteria</taxon>
        <taxon>Pseudomonadati</taxon>
        <taxon>Pseudomonadota</taxon>
        <taxon>Alphaproteobacteria</taxon>
        <taxon>Hyphomicrobiales</taxon>
        <taxon>Devosiaceae</taxon>
        <taxon>Devosia</taxon>
    </lineage>
</organism>
<dbReference type="InterPro" id="IPR013216">
    <property type="entry name" value="Methyltransf_11"/>
</dbReference>
<evidence type="ECO:0000259" key="2">
    <source>
        <dbReference type="Pfam" id="PF13946"/>
    </source>
</evidence>
<evidence type="ECO:0000313" key="4">
    <source>
        <dbReference type="Proteomes" id="UP000646579"/>
    </source>
</evidence>
<evidence type="ECO:0000259" key="1">
    <source>
        <dbReference type="Pfam" id="PF08241"/>
    </source>
</evidence>
<dbReference type="AlphaFoldDB" id="A0A918S223"/>
<dbReference type="RefSeq" id="WP_189424946.1">
    <property type="nucleotide sequence ID" value="NZ_BMZE01000002.1"/>
</dbReference>
<keyword evidence="4" id="KW-1185">Reference proteome</keyword>
<dbReference type="Pfam" id="PF08241">
    <property type="entry name" value="Methyltransf_11"/>
    <property type="match status" value="1"/>
</dbReference>
<accession>A0A918S223</accession>